<proteinExistence type="predicted"/>
<gene>
    <name evidence="1" type="ORF">GCM10009547_45080</name>
</gene>
<evidence type="ECO:0000313" key="2">
    <source>
        <dbReference type="Proteomes" id="UP001500957"/>
    </source>
</evidence>
<dbReference type="Proteomes" id="UP001500957">
    <property type="component" value="Unassembled WGS sequence"/>
</dbReference>
<comment type="caution">
    <text evidence="1">The sequence shown here is derived from an EMBL/GenBank/DDBJ whole genome shotgun (WGS) entry which is preliminary data.</text>
</comment>
<protein>
    <recommendedName>
        <fullName evidence="3">Papain-like cysteine protease AvrRpt2</fullName>
    </recommendedName>
</protein>
<reference evidence="2" key="1">
    <citation type="journal article" date="2019" name="Int. J. Syst. Evol. Microbiol.">
        <title>The Global Catalogue of Microorganisms (GCM) 10K type strain sequencing project: providing services to taxonomists for standard genome sequencing and annotation.</title>
        <authorList>
            <consortium name="The Broad Institute Genomics Platform"/>
            <consortium name="The Broad Institute Genome Sequencing Center for Infectious Disease"/>
            <person name="Wu L."/>
            <person name="Ma J."/>
        </authorList>
    </citation>
    <scope>NUCLEOTIDE SEQUENCE [LARGE SCALE GENOMIC DNA]</scope>
    <source>
        <strain evidence="2">JCM 10671</strain>
    </source>
</reference>
<evidence type="ECO:0008006" key="3">
    <source>
        <dbReference type="Google" id="ProtNLM"/>
    </source>
</evidence>
<dbReference type="RefSeq" id="WP_344609066.1">
    <property type="nucleotide sequence ID" value="NZ_BAAAHE010000049.1"/>
</dbReference>
<keyword evidence="2" id="KW-1185">Reference proteome</keyword>
<accession>A0ABN1HAZ1</accession>
<name>A0ABN1HAZ1_9ACTN</name>
<dbReference type="EMBL" id="BAAAHE010000049">
    <property type="protein sequence ID" value="GAA0635874.1"/>
    <property type="molecule type" value="Genomic_DNA"/>
</dbReference>
<organism evidence="1 2">
    <name type="scientific">Sporichthya brevicatena</name>
    <dbReference type="NCBI Taxonomy" id="171442"/>
    <lineage>
        <taxon>Bacteria</taxon>
        <taxon>Bacillati</taxon>
        <taxon>Actinomycetota</taxon>
        <taxon>Actinomycetes</taxon>
        <taxon>Sporichthyales</taxon>
        <taxon>Sporichthyaceae</taxon>
        <taxon>Sporichthya</taxon>
    </lineage>
</organism>
<sequence length="364" mass="38470">MPELWTVVHRVKSGLRRGPAAGAGPLDAALGVLDPEAPPAPVVSDVALGRAREHLAGLLGPAGLAAVEEVRRADGSPILTPYRLVLAADRLTTAGVEGRETVTKALSGASLALSTYLVAMLATGQGPRAVEQLAAAVASHAKDAKWLHRHLGVLTGLAGPATFVDDDGAPLRLRQLSPTTCGPTCAILTRVLLDPAYALWLTSGEHLQPERSGDGLPFEQRFRSQQHAVHEALTRKALGPVPWPRALGSPPWALAAFLNRFPNLTGAHYGWVPVDGSDPVHLRRCLDAVLRGVTAGVPVPVYVGRHVDRHVVLAFSARDDAVVVYDPAAGAVLDVPLADWETGHVGIAGWDHLESVVVPRLLMY</sequence>
<evidence type="ECO:0000313" key="1">
    <source>
        <dbReference type="EMBL" id="GAA0635874.1"/>
    </source>
</evidence>